<dbReference type="EMBL" id="CP071696">
    <property type="protein sequence ID" value="QTX05170.1"/>
    <property type="molecule type" value="Genomic_DNA"/>
</dbReference>
<dbReference type="Gene3D" id="1.10.260.40">
    <property type="entry name" value="lambda repressor-like DNA-binding domains"/>
    <property type="match status" value="1"/>
</dbReference>
<dbReference type="SUPFAM" id="SSF47413">
    <property type="entry name" value="lambda repressor-like DNA-binding domains"/>
    <property type="match status" value="1"/>
</dbReference>
<dbReference type="PROSITE" id="PS00356">
    <property type="entry name" value="HTH_LACI_1"/>
    <property type="match status" value="1"/>
</dbReference>
<evidence type="ECO:0000256" key="3">
    <source>
        <dbReference type="ARBA" id="ARBA00023163"/>
    </source>
</evidence>
<proteinExistence type="predicted"/>
<dbReference type="PRINTS" id="PR00036">
    <property type="entry name" value="HTHLACI"/>
</dbReference>
<evidence type="ECO:0000256" key="1">
    <source>
        <dbReference type="ARBA" id="ARBA00023015"/>
    </source>
</evidence>
<dbReference type="KEGG" id="aarc:G127AT_02750"/>
<dbReference type="SMART" id="SM00354">
    <property type="entry name" value="HTH_LACI"/>
    <property type="match status" value="1"/>
</dbReference>
<dbReference type="InterPro" id="IPR000843">
    <property type="entry name" value="HTH_LacI"/>
</dbReference>
<gene>
    <name evidence="5" type="ORF">G127AT_02750</name>
</gene>
<dbReference type="PANTHER" id="PTHR30146">
    <property type="entry name" value="LACI-RELATED TRANSCRIPTIONAL REPRESSOR"/>
    <property type="match status" value="1"/>
</dbReference>
<dbReference type="Proteomes" id="UP000671914">
    <property type="component" value="Chromosome"/>
</dbReference>
<evidence type="ECO:0000313" key="6">
    <source>
        <dbReference type="Proteomes" id="UP000671914"/>
    </source>
</evidence>
<keyword evidence="2 5" id="KW-0238">DNA-binding</keyword>
<dbReference type="Pfam" id="PF13377">
    <property type="entry name" value="Peripla_BP_3"/>
    <property type="match status" value="1"/>
</dbReference>
<sequence length="314" mass="32833">MNEPRVRIRDVARAAGVSTATVSYVLNEAPGQTIRPETRERVRRAAAELGYAPHGIARSLREGRSRIVVLNTGVFAGGGRVAELVAGMDAELREHGFTLLLTSAAGGVPAEVVDAVAPRAVLDLADFAVGDERADDVSGFVAGDHVGFAYQSYAQLQHLAERGHRAIALAVPAGRAAAGPALPARIEHARRAAARLGIPEPVLLELDLDGPRDARRDALGGLLDRSPVTAVAGYSDDEALAVIVAAAELGIEVPARLAVMGFDERGYGGLIRPALTTLRIDAAAYGRRAARIALGLDPGEWTGAPSSVVEREST</sequence>
<evidence type="ECO:0000259" key="4">
    <source>
        <dbReference type="PROSITE" id="PS50932"/>
    </source>
</evidence>
<dbReference type="CDD" id="cd01392">
    <property type="entry name" value="HTH_LacI"/>
    <property type="match status" value="1"/>
</dbReference>
<evidence type="ECO:0000256" key="2">
    <source>
        <dbReference type="ARBA" id="ARBA00023125"/>
    </source>
</evidence>
<dbReference type="Pfam" id="PF00356">
    <property type="entry name" value="LacI"/>
    <property type="match status" value="1"/>
</dbReference>
<dbReference type="PANTHER" id="PTHR30146:SF109">
    <property type="entry name" value="HTH-TYPE TRANSCRIPTIONAL REGULATOR GALS"/>
    <property type="match status" value="1"/>
</dbReference>
<evidence type="ECO:0000313" key="5">
    <source>
        <dbReference type="EMBL" id="QTX05170.1"/>
    </source>
</evidence>
<keyword evidence="6" id="KW-1185">Reference proteome</keyword>
<dbReference type="InterPro" id="IPR028082">
    <property type="entry name" value="Peripla_BP_I"/>
</dbReference>
<dbReference type="AlphaFoldDB" id="A0A975FN21"/>
<name>A0A975FN21_9MICO</name>
<feature type="domain" description="HTH lacI-type" evidence="4">
    <location>
        <begin position="6"/>
        <end position="62"/>
    </location>
</feature>
<dbReference type="GO" id="GO:0000976">
    <property type="term" value="F:transcription cis-regulatory region binding"/>
    <property type="evidence" value="ECO:0007669"/>
    <property type="project" value="TreeGrafter"/>
</dbReference>
<organism evidence="5 6">
    <name type="scientific">Agromyces archimandritae</name>
    <dbReference type="NCBI Taxonomy" id="2781962"/>
    <lineage>
        <taxon>Bacteria</taxon>
        <taxon>Bacillati</taxon>
        <taxon>Actinomycetota</taxon>
        <taxon>Actinomycetes</taxon>
        <taxon>Micrococcales</taxon>
        <taxon>Microbacteriaceae</taxon>
        <taxon>Agromyces</taxon>
    </lineage>
</organism>
<keyword evidence="1" id="KW-0805">Transcription regulation</keyword>
<dbReference type="GO" id="GO:0003700">
    <property type="term" value="F:DNA-binding transcription factor activity"/>
    <property type="evidence" value="ECO:0007669"/>
    <property type="project" value="TreeGrafter"/>
</dbReference>
<accession>A0A975FN21</accession>
<dbReference type="SUPFAM" id="SSF53822">
    <property type="entry name" value="Periplasmic binding protein-like I"/>
    <property type="match status" value="1"/>
</dbReference>
<dbReference type="InterPro" id="IPR010982">
    <property type="entry name" value="Lambda_DNA-bd_dom_sf"/>
</dbReference>
<keyword evidence="3" id="KW-0804">Transcription</keyword>
<protein>
    <submittedName>
        <fullName evidence="5">LacI family DNA-binding transcriptional regulator</fullName>
    </submittedName>
</protein>
<dbReference type="InterPro" id="IPR046335">
    <property type="entry name" value="LacI/GalR-like_sensor"/>
</dbReference>
<dbReference type="Gene3D" id="3.40.50.2300">
    <property type="match status" value="2"/>
</dbReference>
<reference evidence="5" key="1">
    <citation type="submission" date="2021-03" db="EMBL/GenBank/DDBJ databases">
        <title>Agromyces archimandritus sp. nov., isolated from the cockroach Archimandrita tessellata.</title>
        <authorList>
            <person name="Guzman J."/>
            <person name="Ortuzar M."/>
            <person name="Poehlein A."/>
            <person name="Daniel R."/>
            <person name="Trujillo M."/>
            <person name="Vilcinskas A."/>
        </authorList>
    </citation>
    <scope>NUCLEOTIDE SEQUENCE</scope>
    <source>
        <strain evidence="5">G127AT</strain>
    </source>
</reference>
<dbReference type="PROSITE" id="PS50932">
    <property type="entry name" value="HTH_LACI_2"/>
    <property type="match status" value="1"/>
</dbReference>
<dbReference type="RefSeq" id="WP_210899530.1">
    <property type="nucleotide sequence ID" value="NZ_CP071696.1"/>
</dbReference>